<dbReference type="PROSITE" id="PS51257">
    <property type="entry name" value="PROKAR_LIPOPROTEIN"/>
    <property type="match status" value="1"/>
</dbReference>
<keyword evidence="1" id="KW-0812">Transmembrane</keyword>
<dbReference type="InterPro" id="IPR009589">
    <property type="entry name" value="PH_YyaB-like"/>
</dbReference>
<name>A0ABV5W765_9BACL</name>
<evidence type="ECO:0000313" key="4">
    <source>
        <dbReference type="Proteomes" id="UP001589619"/>
    </source>
</evidence>
<gene>
    <name evidence="3" type="ORF">ACFFNY_31590</name>
</gene>
<dbReference type="Pfam" id="PF06713">
    <property type="entry name" value="bPH_4"/>
    <property type="match status" value="1"/>
</dbReference>
<dbReference type="RefSeq" id="WP_344910598.1">
    <property type="nucleotide sequence ID" value="NZ_BAAAYO010000009.1"/>
</dbReference>
<keyword evidence="4" id="KW-1185">Reference proteome</keyword>
<feature type="domain" description="Uncharacterized protein YyaB-like PH" evidence="2">
    <location>
        <begin position="61"/>
        <end position="134"/>
    </location>
</feature>
<reference evidence="3 4" key="1">
    <citation type="submission" date="2024-09" db="EMBL/GenBank/DDBJ databases">
        <authorList>
            <person name="Sun Q."/>
            <person name="Mori K."/>
        </authorList>
    </citation>
    <scope>NUCLEOTIDE SEQUENCE [LARGE SCALE GENOMIC DNA]</scope>
    <source>
        <strain evidence="3 4">JCM 12520</strain>
    </source>
</reference>
<dbReference type="Proteomes" id="UP001589619">
    <property type="component" value="Unassembled WGS sequence"/>
</dbReference>
<feature type="transmembrane region" description="Helical" evidence="1">
    <location>
        <begin position="37"/>
        <end position="65"/>
    </location>
</feature>
<evidence type="ECO:0000259" key="2">
    <source>
        <dbReference type="Pfam" id="PF06713"/>
    </source>
</evidence>
<feature type="transmembrane region" description="Helical" evidence="1">
    <location>
        <begin position="9"/>
        <end position="31"/>
    </location>
</feature>
<dbReference type="EMBL" id="JBHMAG010000021">
    <property type="protein sequence ID" value="MFB9756143.1"/>
    <property type="molecule type" value="Genomic_DNA"/>
</dbReference>
<keyword evidence="1" id="KW-1133">Transmembrane helix</keyword>
<proteinExistence type="predicted"/>
<evidence type="ECO:0000313" key="3">
    <source>
        <dbReference type="EMBL" id="MFB9756143.1"/>
    </source>
</evidence>
<evidence type="ECO:0000256" key="1">
    <source>
        <dbReference type="SAM" id="Phobius"/>
    </source>
</evidence>
<protein>
    <submittedName>
        <fullName evidence="3">PH domain-containing protein</fullName>
    </submittedName>
</protein>
<sequence length="146" mass="16079">MKFAPRRDLWLSVTLWASVLALLACGLTPLFVGGAGIVGGMLLFLLCFTAGGFVAWLWLATCYVIGGDGLLIRTGPLSRTVPFAGISEAKTIRSVSASAATSIRRIEIRYNKYDFVHISPLDEQGFMTELKKRCPHMRTEIRRDNA</sequence>
<comment type="caution">
    <text evidence="3">The sequence shown here is derived from an EMBL/GenBank/DDBJ whole genome shotgun (WGS) entry which is preliminary data.</text>
</comment>
<organism evidence="3 4">
    <name type="scientific">Paenibacillus hodogayensis</name>
    <dbReference type="NCBI Taxonomy" id="279208"/>
    <lineage>
        <taxon>Bacteria</taxon>
        <taxon>Bacillati</taxon>
        <taxon>Bacillota</taxon>
        <taxon>Bacilli</taxon>
        <taxon>Bacillales</taxon>
        <taxon>Paenibacillaceae</taxon>
        <taxon>Paenibacillus</taxon>
    </lineage>
</organism>
<keyword evidence="1" id="KW-0472">Membrane</keyword>
<accession>A0ABV5W765</accession>